<name>M0L111_9EURY</name>
<comment type="caution">
    <text evidence="1">The sequence shown here is derived from an EMBL/GenBank/DDBJ whole genome shotgun (WGS) entry which is preliminary data.</text>
</comment>
<dbReference type="AlphaFoldDB" id="M0L111"/>
<evidence type="ECO:0000313" key="2">
    <source>
        <dbReference type="Proteomes" id="UP000011687"/>
    </source>
</evidence>
<sequence length="88" mass="10048">MATRRDCRTTSVAIDRQQEAKVHTHLDDPDYDARVVVKLEDESWTFAIEDTVASLIKTSEADDVLDLPEIPEWVHTVLWDIGVPEVDE</sequence>
<dbReference type="PATRIC" id="fig|662475.6.peg.252"/>
<dbReference type="EMBL" id="AOLS01000009">
    <property type="protein sequence ID" value="EMA26139.1"/>
    <property type="molecule type" value="Genomic_DNA"/>
</dbReference>
<reference evidence="1 2" key="1">
    <citation type="journal article" date="2014" name="PLoS Genet.">
        <title>Phylogenetically driven sequencing of extremely halophilic archaea reveals strategies for static and dynamic osmo-response.</title>
        <authorList>
            <person name="Becker E.A."/>
            <person name="Seitzer P.M."/>
            <person name="Tritt A."/>
            <person name="Larsen D."/>
            <person name="Krusor M."/>
            <person name="Yao A.I."/>
            <person name="Wu D."/>
            <person name="Madern D."/>
            <person name="Eisen J.A."/>
            <person name="Darling A.E."/>
            <person name="Facciotti M.T."/>
        </authorList>
    </citation>
    <scope>NUCLEOTIDE SEQUENCE [LARGE SCALE GENOMIC DNA]</scope>
    <source>
        <strain evidence="1 2">ATCC 33799</strain>
    </source>
</reference>
<dbReference type="Proteomes" id="UP000011687">
    <property type="component" value="Unassembled WGS sequence"/>
</dbReference>
<dbReference type="RefSeq" id="WP_007187791.1">
    <property type="nucleotide sequence ID" value="NZ_AOLS01000009.1"/>
</dbReference>
<organism evidence="1 2">
    <name type="scientific">Haloarcula marismortui ATCC 33799</name>
    <dbReference type="NCBI Taxonomy" id="662475"/>
    <lineage>
        <taxon>Archaea</taxon>
        <taxon>Methanobacteriati</taxon>
        <taxon>Methanobacteriota</taxon>
        <taxon>Stenosarchaea group</taxon>
        <taxon>Halobacteria</taxon>
        <taxon>Halobacteriales</taxon>
        <taxon>Haloarculaceae</taxon>
        <taxon>Haloarcula</taxon>
    </lineage>
</organism>
<evidence type="ECO:0000313" key="1">
    <source>
        <dbReference type="EMBL" id="EMA26139.1"/>
    </source>
</evidence>
<keyword evidence="2" id="KW-1185">Reference proteome</keyword>
<protein>
    <submittedName>
        <fullName evidence="1">Uncharacterized protein</fullName>
    </submittedName>
</protein>
<accession>M0L111</accession>
<proteinExistence type="predicted"/>
<gene>
    <name evidence="1" type="ORF">C435_01310</name>
</gene>